<name>A0ABW2UVH5_9BACI</name>
<accession>A0ABW2UVH5</accession>
<dbReference type="InterPro" id="IPR003034">
    <property type="entry name" value="SAP_dom"/>
</dbReference>
<dbReference type="RefSeq" id="WP_382358128.1">
    <property type="nucleotide sequence ID" value="NZ_JBHTGR010000007.1"/>
</dbReference>
<proteinExistence type="predicted"/>
<sequence>MGLFNILKRIVGKDKSAPKALEEQSASNVNVSETADSETQLDPIYLEPLSNGLLPGEVLLIDWMDGKDTNSNIPDYFSDRYGLDPETSVAKLREEAFMTEAGLVESLQSFKVPELKDILRQNELKVSGKKQELIDRLMDYLDEAVIHNYIQQKPFKRTSKGQQALDDYDYIVSAHKNESKDGIYNMGEAIKYVSQLDYQPSNSEISWALFQNALVTHYQNQDFRSYRNVYHHMAQQLQREEDFENALLYYLEIFIIDLSGLENGDGLESPERVQIVPGIINNIENLYAKLDLDKESIQDLFGQAWENVSSSLPFHSLDQEACFQRLLATL</sequence>
<evidence type="ECO:0000313" key="3">
    <source>
        <dbReference type="Proteomes" id="UP001596620"/>
    </source>
</evidence>
<gene>
    <name evidence="2" type="ORF">ACFQU8_05115</name>
</gene>
<dbReference type="SUPFAM" id="SSF68906">
    <property type="entry name" value="SAP domain"/>
    <property type="match status" value="1"/>
</dbReference>
<feature type="domain" description="SAP" evidence="1">
    <location>
        <begin position="107"/>
        <end position="141"/>
    </location>
</feature>
<comment type="caution">
    <text evidence="2">The sequence shown here is derived from an EMBL/GenBank/DDBJ whole genome shotgun (WGS) entry which is preliminary data.</text>
</comment>
<dbReference type="PROSITE" id="PS50800">
    <property type="entry name" value="SAP"/>
    <property type="match status" value="1"/>
</dbReference>
<keyword evidence="3" id="KW-1185">Reference proteome</keyword>
<dbReference type="InterPro" id="IPR036361">
    <property type="entry name" value="SAP_dom_sf"/>
</dbReference>
<dbReference type="Gene3D" id="1.10.720.30">
    <property type="entry name" value="SAP domain"/>
    <property type="match status" value="1"/>
</dbReference>
<protein>
    <submittedName>
        <fullName evidence="2">SAP domain-containing protein</fullName>
    </submittedName>
</protein>
<evidence type="ECO:0000313" key="2">
    <source>
        <dbReference type="EMBL" id="MFC7746620.1"/>
    </source>
</evidence>
<dbReference type="SMART" id="SM00513">
    <property type="entry name" value="SAP"/>
    <property type="match status" value="1"/>
</dbReference>
<dbReference type="EMBL" id="JBHTGR010000007">
    <property type="protein sequence ID" value="MFC7746620.1"/>
    <property type="molecule type" value="Genomic_DNA"/>
</dbReference>
<organism evidence="2 3">
    <name type="scientific">Lentibacillus kimchii</name>
    <dbReference type="NCBI Taxonomy" id="1542911"/>
    <lineage>
        <taxon>Bacteria</taxon>
        <taxon>Bacillati</taxon>
        <taxon>Bacillota</taxon>
        <taxon>Bacilli</taxon>
        <taxon>Bacillales</taxon>
        <taxon>Bacillaceae</taxon>
        <taxon>Lentibacillus</taxon>
    </lineage>
</organism>
<evidence type="ECO:0000259" key="1">
    <source>
        <dbReference type="PROSITE" id="PS50800"/>
    </source>
</evidence>
<reference evidence="3" key="1">
    <citation type="journal article" date="2019" name="Int. J. Syst. Evol. Microbiol.">
        <title>The Global Catalogue of Microorganisms (GCM) 10K type strain sequencing project: providing services to taxonomists for standard genome sequencing and annotation.</title>
        <authorList>
            <consortium name="The Broad Institute Genomics Platform"/>
            <consortium name="The Broad Institute Genome Sequencing Center for Infectious Disease"/>
            <person name="Wu L."/>
            <person name="Ma J."/>
        </authorList>
    </citation>
    <scope>NUCLEOTIDE SEQUENCE [LARGE SCALE GENOMIC DNA]</scope>
    <source>
        <strain evidence="3">JCM 30234</strain>
    </source>
</reference>
<dbReference type="Pfam" id="PF02037">
    <property type="entry name" value="SAP"/>
    <property type="match status" value="1"/>
</dbReference>
<dbReference type="Proteomes" id="UP001596620">
    <property type="component" value="Unassembled WGS sequence"/>
</dbReference>